<dbReference type="AlphaFoldDB" id="A0A0K0GNR5"/>
<evidence type="ECO:0000313" key="3">
    <source>
        <dbReference type="Proteomes" id="UP000001740"/>
    </source>
</evidence>
<reference evidence="2 3" key="1">
    <citation type="journal article" date="2008" name="BMC Genomics">
        <title>Genome sequence and rapid evolution of the rice pathogen Xanthomonas oryzae pv. oryzae PXO99A.</title>
        <authorList>
            <person name="Salzberg S.L."/>
            <person name="Sommer D.D."/>
            <person name="Schatz M.C."/>
            <person name="Phillippy A.M."/>
            <person name="Rabinowicz P.D."/>
            <person name="Tsuge S."/>
            <person name="Furutani A."/>
            <person name="Ochiai H."/>
            <person name="Delcher A.L."/>
            <person name="Kelley D."/>
            <person name="Madupu R."/>
            <person name="Puiu D."/>
            <person name="Radune D."/>
            <person name="Shumway M."/>
            <person name="Trapnell C."/>
            <person name="Aparna G."/>
            <person name="Jha G."/>
            <person name="Pandey A."/>
            <person name="Patil P.B."/>
            <person name="Ishihara H."/>
            <person name="Meyer D.F."/>
            <person name="Szurek B."/>
            <person name="Verdier V."/>
            <person name="Koebnik R."/>
            <person name="Dow J.M."/>
            <person name="Ryan R.P."/>
            <person name="Hirata H."/>
            <person name="Tsuyumu S."/>
            <person name="Won Lee S."/>
            <person name="Seo Y.S."/>
            <person name="Sriariyanum M."/>
            <person name="Ronald P.C."/>
            <person name="Sonti R.V."/>
            <person name="Van Sluys M.A."/>
            <person name="Leach J.E."/>
            <person name="White F.F."/>
            <person name="Bogdanove A.J."/>
        </authorList>
    </citation>
    <scope>NUCLEOTIDE SEQUENCE [LARGE SCALE GENOMIC DNA]</scope>
    <source>
        <strain evidence="2 3">PXO99A</strain>
    </source>
</reference>
<dbReference type="EMBL" id="CP000967">
    <property type="protein sequence ID" value="ACD60424.1"/>
    <property type="molecule type" value="Genomic_DNA"/>
</dbReference>
<dbReference type="Proteomes" id="UP000001740">
    <property type="component" value="Chromosome"/>
</dbReference>
<feature type="region of interest" description="Disordered" evidence="1">
    <location>
        <begin position="21"/>
        <end position="41"/>
    </location>
</feature>
<evidence type="ECO:0000256" key="1">
    <source>
        <dbReference type="SAM" id="MobiDB-lite"/>
    </source>
</evidence>
<gene>
    <name evidence="2" type="ordered locus">PXO_05701</name>
</gene>
<proteinExistence type="predicted"/>
<evidence type="ECO:0000313" key="2">
    <source>
        <dbReference type="EMBL" id="ACD60424.1"/>
    </source>
</evidence>
<accession>A0A0K0GNR5</accession>
<name>A0A0K0GNR5_XANOP</name>
<organism evidence="2 3">
    <name type="scientific">Xanthomonas oryzae pv. oryzae (strain PXO99A)</name>
    <dbReference type="NCBI Taxonomy" id="360094"/>
    <lineage>
        <taxon>Bacteria</taxon>
        <taxon>Pseudomonadati</taxon>
        <taxon>Pseudomonadota</taxon>
        <taxon>Gammaproteobacteria</taxon>
        <taxon>Lysobacterales</taxon>
        <taxon>Lysobacteraceae</taxon>
        <taxon>Xanthomonas</taxon>
    </lineage>
</organism>
<protein>
    <submittedName>
        <fullName evidence="2">Uncharacterized protein</fullName>
    </submittedName>
</protein>
<dbReference type="KEGG" id="xop:PXO_05701"/>
<dbReference type="HOGENOM" id="CLU_3278819_0_0_6"/>
<sequence length="41" mass="5254">MRPERYFHLARRWLPRTRRCEPMHKQQRNRHTPMTQPDVHC</sequence>